<evidence type="ECO:0000313" key="1">
    <source>
        <dbReference type="EMBL" id="QHT76148.1"/>
    </source>
</evidence>
<accession>A0A6C0H6G6</accession>
<dbReference type="EMBL" id="MN739889">
    <property type="protein sequence ID" value="QHT76148.1"/>
    <property type="molecule type" value="Genomic_DNA"/>
</dbReference>
<organism evidence="1">
    <name type="scientific">viral metagenome</name>
    <dbReference type="NCBI Taxonomy" id="1070528"/>
    <lineage>
        <taxon>unclassified sequences</taxon>
        <taxon>metagenomes</taxon>
        <taxon>organismal metagenomes</taxon>
    </lineage>
</organism>
<dbReference type="AlphaFoldDB" id="A0A6C0H6G6"/>
<proteinExistence type="predicted"/>
<sequence>MVSILKVLYTINFSSFDFGMKETMYETMGIYHEEERDVDDDYGM</sequence>
<name>A0A6C0H6G6_9ZZZZ</name>
<reference evidence="1" key="1">
    <citation type="journal article" date="2020" name="Nature">
        <title>Giant virus diversity and host interactions through global metagenomics.</title>
        <authorList>
            <person name="Schulz F."/>
            <person name="Roux S."/>
            <person name="Paez-Espino D."/>
            <person name="Jungbluth S."/>
            <person name="Walsh D.A."/>
            <person name="Denef V.J."/>
            <person name="McMahon K.D."/>
            <person name="Konstantinidis K.T."/>
            <person name="Eloe-Fadrosh E.A."/>
            <person name="Kyrpides N.C."/>
            <person name="Woyke T."/>
        </authorList>
    </citation>
    <scope>NUCLEOTIDE SEQUENCE</scope>
    <source>
        <strain evidence="1">GVMAG-M-3300023179-73</strain>
    </source>
</reference>
<protein>
    <submittedName>
        <fullName evidence="1">Uncharacterized protein</fullName>
    </submittedName>
</protein>